<gene>
    <name evidence="4" type="ORF">CLLU_23240</name>
</gene>
<dbReference type="InterPro" id="IPR009057">
    <property type="entry name" value="Homeodomain-like_sf"/>
</dbReference>
<dbReference type="PANTHER" id="PTHR43479:SF11">
    <property type="entry name" value="ACREF_ENVCD OPERON REPRESSOR-RELATED"/>
    <property type="match status" value="1"/>
</dbReference>
<proteinExistence type="predicted"/>
<dbReference type="AlphaFoldDB" id="A0A2T0BLE2"/>
<accession>A0A2T0BLE2</accession>
<name>A0A2T0BLE2_9CLOT</name>
<dbReference type="RefSeq" id="WP_106009942.1">
    <property type="nucleotide sequence ID" value="NZ_JALCPJ010000021.1"/>
</dbReference>
<evidence type="ECO:0000256" key="1">
    <source>
        <dbReference type="ARBA" id="ARBA00023125"/>
    </source>
</evidence>
<dbReference type="Gene3D" id="1.10.357.10">
    <property type="entry name" value="Tetracycline Repressor, domain 2"/>
    <property type="match status" value="1"/>
</dbReference>
<dbReference type="Pfam" id="PF14278">
    <property type="entry name" value="TetR_C_8"/>
    <property type="match status" value="1"/>
</dbReference>
<organism evidence="4 5">
    <name type="scientific">Clostridium luticellarii</name>
    <dbReference type="NCBI Taxonomy" id="1691940"/>
    <lineage>
        <taxon>Bacteria</taxon>
        <taxon>Bacillati</taxon>
        <taxon>Bacillota</taxon>
        <taxon>Clostridia</taxon>
        <taxon>Eubacteriales</taxon>
        <taxon>Clostridiaceae</taxon>
        <taxon>Clostridium</taxon>
    </lineage>
</organism>
<feature type="domain" description="HTH tetR-type" evidence="3">
    <location>
        <begin position="11"/>
        <end position="71"/>
    </location>
</feature>
<sequence>MAFKKKNPMAEKSKKWLTDALLEIMKNKPYNKITIKEISDKALLSRRTFYRNFNSKDEVLSLKMEYICREYISYFSGEQNLSYKNIIHIYFKFWKDHLDFLLALDKSDLLYLMLQKFNEYLPIIYNHFKGHLHLFKNREHLEYALYFSSGGLWNVLLKWIKEGAKKSPEEMESILREALKNANLTTIV</sequence>
<dbReference type="InterPro" id="IPR050624">
    <property type="entry name" value="HTH-type_Tx_Regulator"/>
</dbReference>
<evidence type="ECO:0000259" key="3">
    <source>
        <dbReference type="PROSITE" id="PS50977"/>
    </source>
</evidence>
<dbReference type="PROSITE" id="PS50977">
    <property type="entry name" value="HTH_TETR_2"/>
    <property type="match status" value="1"/>
</dbReference>
<dbReference type="InterPro" id="IPR039532">
    <property type="entry name" value="TetR_C_Firmicutes"/>
</dbReference>
<dbReference type="EMBL" id="PVXP01000035">
    <property type="protein sequence ID" value="PRR84708.1"/>
    <property type="molecule type" value="Genomic_DNA"/>
</dbReference>
<dbReference type="Pfam" id="PF00440">
    <property type="entry name" value="TetR_N"/>
    <property type="match status" value="1"/>
</dbReference>
<keyword evidence="1 2" id="KW-0238">DNA-binding</keyword>
<dbReference type="PANTHER" id="PTHR43479">
    <property type="entry name" value="ACREF/ENVCD OPERON REPRESSOR-RELATED"/>
    <property type="match status" value="1"/>
</dbReference>
<dbReference type="Proteomes" id="UP000237798">
    <property type="component" value="Unassembled WGS sequence"/>
</dbReference>
<dbReference type="SUPFAM" id="SSF46689">
    <property type="entry name" value="Homeodomain-like"/>
    <property type="match status" value="1"/>
</dbReference>
<dbReference type="InterPro" id="IPR001647">
    <property type="entry name" value="HTH_TetR"/>
</dbReference>
<feature type="DNA-binding region" description="H-T-H motif" evidence="2">
    <location>
        <begin position="34"/>
        <end position="53"/>
    </location>
</feature>
<reference evidence="4 5" key="1">
    <citation type="submission" date="2018-03" db="EMBL/GenBank/DDBJ databases">
        <title>Genome sequence of Clostridium luticellarii DSM 29923.</title>
        <authorList>
            <person name="Poehlein A."/>
            <person name="Daniel R."/>
        </authorList>
    </citation>
    <scope>NUCLEOTIDE SEQUENCE [LARGE SCALE GENOMIC DNA]</scope>
    <source>
        <strain evidence="4 5">DSM 29923</strain>
    </source>
</reference>
<evidence type="ECO:0000256" key="2">
    <source>
        <dbReference type="PROSITE-ProRule" id="PRU00335"/>
    </source>
</evidence>
<protein>
    <submittedName>
        <fullName evidence="4">TetR family regulatory protein</fullName>
    </submittedName>
</protein>
<evidence type="ECO:0000313" key="5">
    <source>
        <dbReference type="Proteomes" id="UP000237798"/>
    </source>
</evidence>
<evidence type="ECO:0000313" key="4">
    <source>
        <dbReference type="EMBL" id="PRR84708.1"/>
    </source>
</evidence>
<dbReference type="OrthoDB" id="9810250at2"/>
<keyword evidence="5" id="KW-1185">Reference proteome</keyword>
<comment type="caution">
    <text evidence="4">The sequence shown here is derived from an EMBL/GenBank/DDBJ whole genome shotgun (WGS) entry which is preliminary data.</text>
</comment>
<dbReference type="GO" id="GO:0003677">
    <property type="term" value="F:DNA binding"/>
    <property type="evidence" value="ECO:0007669"/>
    <property type="project" value="UniProtKB-UniRule"/>
</dbReference>